<reference evidence="3 4" key="1">
    <citation type="journal article" date="2016" name="Nat. Commun.">
        <title>Thousands of microbial genomes shed light on interconnected biogeochemical processes in an aquifer system.</title>
        <authorList>
            <person name="Anantharaman K."/>
            <person name="Brown C.T."/>
            <person name="Hug L.A."/>
            <person name="Sharon I."/>
            <person name="Castelle C.J."/>
            <person name="Probst A.J."/>
            <person name="Thomas B.C."/>
            <person name="Singh A."/>
            <person name="Wilkins M.J."/>
            <person name="Karaoz U."/>
            <person name="Brodie E.L."/>
            <person name="Williams K.H."/>
            <person name="Hubbard S.S."/>
            <person name="Banfield J.F."/>
        </authorList>
    </citation>
    <scope>NUCLEOTIDE SEQUENCE [LARGE SCALE GENOMIC DNA]</scope>
</reference>
<proteinExistence type="predicted"/>
<accession>A0A1G1Y712</accession>
<dbReference type="InterPro" id="IPR000086">
    <property type="entry name" value="NUDIX_hydrolase_dom"/>
</dbReference>
<dbReference type="Gene3D" id="3.90.79.10">
    <property type="entry name" value="Nucleoside Triphosphate Pyrophosphohydrolase"/>
    <property type="match status" value="1"/>
</dbReference>
<dbReference type="EMBL" id="MHIG01000011">
    <property type="protein sequence ID" value="OGY47616.1"/>
    <property type="molecule type" value="Genomic_DNA"/>
</dbReference>
<evidence type="ECO:0000313" key="4">
    <source>
        <dbReference type="Proteomes" id="UP000178385"/>
    </source>
</evidence>
<dbReference type="GO" id="GO:0004081">
    <property type="term" value="F:bis(5'-nucleosyl)-tetraphosphatase (asymmetrical) activity"/>
    <property type="evidence" value="ECO:0007669"/>
    <property type="project" value="TreeGrafter"/>
</dbReference>
<keyword evidence="1" id="KW-0378">Hydrolase</keyword>
<dbReference type="Pfam" id="PF00293">
    <property type="entry name" value="NUDIX"/>
    <property type="match status" value="1"/>
</dbReference>
<dbReference type="InterPro" id="IPR051325">
    <property type="entry name" value="Nudix_hydrolase_domain"/>
</dbReference>
<feature type="domain" description="Nudix hydrolase" evidence="2">
    <location>
        <begin position="11"/>
        <end position="152"/>
    </location>
</feature>
<dbReference type="PANTHER" id="PTHR21340">
    <property type="entry name" value="DIADENOSINE 5,5-P1,P4-TETRAPHOSPHATE PYROPHOSPHOHYDROLASE MUTT"/>
    <property type="match status" value="1"/>
</dbReference>
<organism evidence="3 4">
    <name type="scientific">Candidatus Buchananbacteria bacterium RIFCSPHIGHO2_01_FULL_47_11b</name>
    <dbReference type="NCBI Taxonomy" id="1797537"/>
    <lineage>
        <taxon>Bacteria</taxon>
        <taxon>Candidatus Buchananiibacteriota</taxon>
    </lineage>
</organism>
<evidence type="ECO:0000313" key="3">
    <source>
        <dbReference type="EMBL" id="OGY47616.1"/>
    </source>
</evidence>
<dbReference type="PROSITE" id="PS00893">
    <property type="entry name" value="NUDIX_BOX"/>
    <property type="match status" value="1"/>
</dbReference>
<dbReference type="SUPFAM" id="SSF55811">
    <property type="entry name" value="Nudix"/>
    <property type="match status" value="1"/>
</dbReference>
<protein>
    <recommendedName>
        <fullName evidence="2">Nudix hydrolase domain-containing protein</fullName>
    </recommendedName>
</protein>
<dbReference type="PANTHER" id="PTHR21340:SF0">
    <property type="entry name" value="BIS(5'-NUCLEOSYL)-TETRAPHOSPHATASE [ASYMMETRICAL]"/>
    <property type="match status" value="1"/>
</dbReference>
<comment type="caution">
    <text evidence="3">The sequence shown here is derived from an EMBL/GenBank/DDBJ whole genome shotgun (WGS) entry which is preliminary data.</text>
</comment>
<evidence type="ECO:0000259" key="2">
    <source>
        <dbReference type="PROSITE" id="PS51462"/>
    </source>
</evidence>
<dbReference type="Proteomes" id="UP000178385">
    <property type="component" value="Unassembled WGS sequence"/>
</dbReference>
<dbReference type="GO" id="GO:0006754">
    <property type="term" value="P:ATP biosynthetic process"/>
    <property type="evidence" value="ECO:0007669"/>
    <property type="project" value="TreeGrafter"/>
</dbReference>
<dbReference type="InterPro" id="IPR015797">
    <property type="entry name" value="NUDIX_hydrolase-like_dom_sf"/>
</dbReference>
<dbReference type="InterPro" id="IPR020084">
    <property type="entry name" value="NUDIX_hydrolase_CS"/>
</dbReference>
<gene>
    <name evidence="3" type="ORF">A2840_01175</name>
</gene>
<sequence length="167" mass="18433">MIGGQGSVQPNVAISAGGVIVHQKRLQIALVSKISLTKPKLGKRWSFPKGRVDEDEDSAGAAMREIFEEIGIPPKSLTLLQDLGSYLKPKVGPDGRDLPEKKRIHLFVFSTDHDGLESQEPGKHPDTLWVNSATVHQLLSHELDRSFFITVVWPALIKLFPAIARPE</sequence>
<dbReference type="AlphaFoldDB" id="A0A1G1Y712"/>
<dbReference type="GO" id="GO:0006167">
    <property type="term" value="P:AMP biosynthetic process"/>
    <property type="evidence" value="ECO:0007669"/>
    <property type="project" value="TreeGrafter"/>
</dbReference>
<evidence type="ECO:0000256" key="1">
    <source>
        <dbReference type="ARBA" id="ARBA00022801"/>
    </source>
</evidence>
<dbReference type="PROSITE" id="PS51462">
    <property type="entry name" value="NUDIX"/>
    <property type="match status" value="1"/>
</dbReference>
<name>A0A1G1Y712_9BACT</name>